<evidence type="ECO:0000313" key="2">
    <source>
        <dbReference type="EMBL" id="CAK8995877.1"/>
    </source>
</evidence>
<dbReference type="Proteomes" id="UP001642464">
    <property type="component" value="Unassembled WGS sequence"/>
</dbReference>
<keyword evidence="1" id="KW-0472">Membrane</keyword>
<dbReference type="SUPFAM" id="SSF57184">
    <property type="entry name" value="Growth factor receptor domain"/>
    <property type="match status" value="1"/>
</dbReference>
<proteinExistence type="predicted"/>
<sequence length="1094" mass="122955">MRALGWALLAEASSARIFYERSDLRAAVIEWSWADKDEMISSSGHISEWDVSRITNMSCLFKDVDGFNDSIHLWDTSSVTDMSYLFSNADVFNQEIGNWNTSNVRDMRYMFSNARSFNQDIGNWNTSQVTDMRGMFENAHSFNQPLRDWDTSSVTEMSEMFKEAYAFNQAIGDWKILKVRSTRRMFDHAWHFNQPIGLWNTSAVEDMSYMFSHAHHFSQPINSWDCSAVKNMSYMFCSAPVFNQPIGAWNTGAVVDMSGLFKHALCFNQPIGSWDTSSVINMRYMFSDADAFDQPIGSWNTSNAQTMSYMFYNAVSFAYPIGNWDTSSVTDMSYMFRDADSFNQPIGGWDTSAVTDMAFMFCDANGFNQPIGDWDTSRVQSMTFMFCDTGDFNQPLDQWDVSSVTDMSFMFSNAVAFDQPIGYWNTSKVVDMSYMFYGADAFHQYVGTWDVGRVEQPAIALKNTDLTACMSSAILDAWGVEPREQSRSRSSLGSSVCPKCLEAPCPSSDMACVEGLCAPVAYGFIHMGRAMWPKDALKLEPGAESFHSCADLCDDGNCTGFVMEDRKCYLTWSSEQPNHQEGSGDDFKLAAFQKATCATFSCPVGSELDPEVLGQSVDEATCCKCSKPGWVKDLRFAPALQCQQCPLGHVPSAVNASRCEQCPAGSYAQPGFAECHQCGPGSVPAPNQGMCQACPPSQYSQSGYEKCQVCQPPLLMVDDTCIWWHMPLIALALVALFLAIQLVAKRVRKRHTVQMKEHLAKRDTLMQELEAALWLEPHVEKKASELESLGMTPGEVAEHLRALRAEQSLKAGVSLRYLLSGDFEDLARGRTQLEDPSFNDMKPAFWLGADPLGGDIICPRDLKPGCALVDWLPQKERREQTHFMSWTWSYRLSQVQSALWMYQASSVIQQDVYFYMCFFVNNQFRIIVERSMTGSSNLGVVFNENLTRVGKMVAILDTWKNPVYLGRVWTIYEQFMARSLDIPVTFAMPESSNQSLQEQISRGDLGIREITESLSSIDVQHAKAWDPQDEIAVKGVIQASTPDFSYVNNHVTRVMVKWIGEVVKEQFQRLIDGTREQRSGSVTTVVSSCGADLE</sequence>
<dbReference type="InterPro" id="IPR009030">
    <property type="entry name" value="Growth_fac_rcpt_cys_sf"/>
</dbReference>
<organism evidence="2 3">
    <name type="scientific">Durusdinium trenchii</name>
    <dbReference type="NCBI Taxonomy" id="1381693"/>
    <lineage>
        <taxon>Eukaryota</taxon>
        <taxon>Sar</taxon>
        <taxon>Alveolata</taxon>
        <taxon>Dinophyceae</taxon>
        <taxon>Suessiales</taxon>
        <taxon>Symbiodiniaceae</taxon>
        <taxon>Durusdinium</taxon>
    </lineage>
</organism>
<keyword evidence="3" id="KW-1185">Reference proteome</keyword>
<gene>
    <name evidence="2" type="ORF">SCF082_LOCUS4550</name>
</gene>
<evidence type="ECO:0000313" key="3">
    <source>
        <dbReference type="Proteomes" id="UP001642464"/>
    </source>
</evidence>
<comment type="caution">
    <text evidence="2">The sequence shown here is derived from an EMBL/GenBank/DDBJ whole genome shotgun (WGS) entry which is preliminary data.</text>
</comment>
<protein>
    <submittedName>
        <fullName evidence="2">Uncharacterized protein</fullName>
    </submittedName>
</protein>
<dbReference type="InterPro" id="IPR011889">
    <property type="entry name" value="Liste_lipo_26"/>
</dbReference>
<dbReference type="PANTHER" id="PTHR46967:SF2">
    <property type="entry name" value="SUSHI, VON WILLEBRAND FACTOR TYPE A, EGF AND PENTRAXIN DOMAIN-CONTAINING PROTEIN 1-LIKE"/>
    <property type="match status" value="1"/>
</dbReference>
<dbReference type="InterPro" id="IPR005046">
    <property type="entry name" value="DUF285"/>
</dbReference>
<reference evidence="2 3" key="1">
    <citation type="submission" date="2024-02" db="EMBL/GenBank/DDBJ databases">
        <authorList>
            <person name="Chen Y."/>
            <person name="Shah S."/>
            <person name="Dougan E. K."/>
            <person name="Thang M."/>
            <person name="Chan C."/>
        </authorList>
    </citation>
    <scope>NUCLEOTIDE SEQUENCE [LARGE SCALE GENOMIC DNA]</scope>
</reference>
<keyword evidence="1" id="KW-1133">Transmembrane helix</keyword>
<accession>A0ABP0HZY8</accession>
<name>A0ABP0HZY8_9DINO</name>
<dbReference type="Pfam" id="PF03382">
    <property type="entry name" value="DUF285"/>
    <property type="match status" value="3"/>
</dbReference>
<keyword evidence="1" id="KW-0812">Transmembrane</keyword>
<dbReference type="EMBL" id="CAXAMM010002359">
    <property type="protein sequence ID" value="CAK8995877.1"/>
    <property type="molecule type" value="Genomic_DNA"/>
</dbReference>
<dbReference type="NCBIfam" id="TIGR02167">
    <property type="entry name" value="Liste_lipo_26"/>
    <property type="match status" value="5"/>
</dbReference>
<feature type="transmembrane region" description="Helical" evidence="1">
    <location>
        <begin position="722"/>
        <end position="744"/>
    </location>
</feature>
<dbReference type="PANTHER" id="PTHR46967">
    <property type="entry name" value="INSULIN-LIKE GROWTH FACTOR BINDING PROTEIN,N-TERMINAL"/>
    <property type="match status" value="1"/>
</dbReference>
<evidence type="ECO:0000256" key="1">
    <source>
        <dbReference type="SAM" id="Phobius"/>
    </source>
</evidence>